<evidence type="ECO:0000313" key="2">
    <source>
        <dbReference type="EMBL" id="MCR2806848.1"/>
    </source>
</evidence>
<dbReference type="AlphaFoldDB" id="A0A9X2MRB6"/>
<feature type="transmembrane region" description="Helical" evidence="1">
    <location>
        <begin position="61"/>
        <end position="80"/>
    </location>
</feature>
<dbReference type="EMBL" id="JANIPJ010000020">
    <property type="protein sequence ID" value="MCR2806848.1"/>
    <property type="molecule type" value="Genomic_DNA"/>
</dbReference>
<evidence type="ECO:0000256" key="1">
    <source>
        <dbReference type="SAM" id="Phobius"/>
    </source>
</evidence>
<protein>
    <submittedName>
        <fullName evidence="2">Uncharacterized protein</fullName>
    </submittedName>
</protein>
<dbReference type="RefSeq" id="WP_257450730.1">
    <property type="nucleotide sequence ID" value="NZ_JANIPJ010000020.1"/>
</dbReference>
<comment type="caution">
    <text evidence="2">The sequence shown here is derived from an EMBL/GenBank/DDBJ whole genome shotgun (WGS) entry which is preliminary data.</text>
</comment>
<dbReference type="Proteomes" id="UP001141950">
    <property type="component" value="Unassembled WGS sequence"/>
</dbReference>
<keyword evidence="1" id="KW-1133">Transmembrane helix</keyword>
<accession>A0A9X2MRB6</accession>
<keyword evidence="3" id="KW-1185">Reference proteome</keyword>
<organism evidence="2 3">
    <name type="scientific">Paenibacillus soyae</name>
    <dbReference type="NCBI Taxonomy" id="2969249"/>
    <lineage>
        <taxon>Bacteria</taxon>
        <taxon>Bacillati</taxon>
        <taxon>Bacillota</taxon>
        <taxon>Bacilli</taxon>
        <taxon>Bacillales</taxon>
        <taxon>Paenibacillaceae</taxon>
        <taxon>Paenibacillus</taxon>
    </lineage>
</organism>
<gene>
    <name evidence="2" type="ORF">NQZ67_23470</name>
</gene>
<evidence type="ECO:0000313" key="3">
    <source>
        <dbReference type="Proteomes" id="UP001141950"/>
    </source>
</evidence>
<keyword evidence="1" id="KW-0812">Transmembrane</keyword>
<reference evidence="2" key="1">
    <citation type="submission" date="2022-08" db="EMBL/GenBank/DDBJ databases">
        <title>The genomic sequence of strain Paenibacillus sp. SCIV0701.</title>
        <authorList>
            <person name="Zhao H."/>
        </authorList>
    </citation>
    <scope>NUCLEOTIDE SEQUENCE</scope>
    <source>
        <strain evidence="2">SCIV0701</strain>
    </source>
</reference>
<feature type="transmembrane region" description="Helical" evidence="1">
    <location>
        <begin position="35"/>
        <end position="54"/>
    </location>
</feature>
<proteinExistence type="predicted"/>
<sequence>MMDKSVSSRKDIVSLFLGIVAIHMLVISFTTESVVLIVISIIDSVIAFFLGVGTDSDYGHAGLIIGLLVFIASLILLFVVS</sequence>
<keyword evidence="1" id="KW-0472">Membrane</keyword>
<feature type="transmembrane region" description="Helical" evidence="1">
    <location>
        <begin position="12"/>
        <end position="29"/>
    </location>
</feature>
<name>A0A9X2MRB6_9BACL</name>